<reference evidence="2 3" key="1">
    <citation type="submission" date="2019-03" db="EMBL/GenBank/DDBJ databases">
        <title>Genomic Encyclopedia of Type Strains, Phase IV (KMG-IV): sequencing the most valuable type-strain genomes for metagenomic binning, comparative biology and taxonomic classification.</title>
        <authorList>
            <person name="Goeker M."/>
        </authorList>
    </citation>
    <scope>NUCLEOTIDE SEQUENCE [LARGE SCALE GENOMIC DNA]</scope>
    <source>
        <strain evidence="2 3">DSM 44496</strain>
    </source>
</reference>
<evidence type="ECO:0000313" key="3">
    <source>
        <dbReference type="Proteomes" id="UP000295087"/>
    </source>
</evidence>
<sequence>MTITTMVKTAISVAAGVTVVLTWWFVVPRFLGAVVAASAGINDTD</sequence>
<protein>
    <submittedName>
        <fullName evidence="2">Uncharacterized protein</fullName>
    </submittedName>
</protein>
<comment type="caution">
    <text evidence="2">The sequence shown here is derived from an EMBL/GenBank/DDBJ whole genome shotgun (WGS) entry which is preliminary data.</text>
</comment>
<proteinExistence type="predicted"/>
<feature type="transmembrane region" description="Helical" evidence="1">
    <location>
        <begin position="7"/>
        <end position="26"/>
    </location>
</feature>
<organism evidence="2 3">
    <name type="scientific">Nocardia ignorata</name>
    <dbReference type="NCBI Taxonomy" id="145285"/>
    <lineage>
        <taxon>Bacteria</taxon>
        <taxon>Bacillati</taxon>
        <taxon>Actinomycetota</taxon>
        <taxon>Actinomycetes</taxon>
        <taxon>Mycobacteriales</taxon>
        <taxon>Nocardiaceae</taxon>
        <taxon>Nocardia</taxon>
    </lineage>
</organism>
<dbReference type="EMBL" id="SNXK01000012">
    <property type="protein sequence ID" value="TDP29808.1"/>
    <property type="molecule type" value="Genomic_DNA"/>
</dbReference>
<name>A0A4R6NZN8_NOCIG</name>
<evidence type="ECO:0000256" key="1">
    <source>
        <dbReference type="SAM" id="Phobius"/>
    </source>
</evidence>
<evidence type="ECO:0000313" key="2">
    <source>
        <dbReference type="EMBL" id="TDP29808.1"/>
    </source>
</evidence>
<keyword evidence="3" id="KW-1185">Reference proteome</keyword>
<dbReference type="AlphaFoldDB" id="A0A4R6NZN8"/>
<dbReference type="Proteomes" id="UP000295087">
    <property type="component" value="Unassembled WGS sequence"/>
</dbReference>
<keyword evidence="1" id="KW-0812">Transmembrane</keyword>
<keyword evidence="1" id="KW-0472">Membrane</keyword>
<gene>
    <name evidence="2" type="ORF">DFR75_11276</name>
</gene>
<keyword evidence="1" id="KW-1133">Transmembrane helix</keyword>
<accession>A0A4R6NZN8</accession>